<dbReference type="SUPFAM" id="SSF88659">
    <property type="entry name" value="Sigma3 and sigma4 domains of RNA polymerase sigma factors"/>
    <property type="match status" value="1"/>
</dbReference>
<keyword evidence="3 6" id="KW-0731">Sigma factor</keyword>
<dbReference type="Pfam" id="PF04542">
    <property type="entry name" value="Sigma70_r2"/>
    <property type="match status" value="1"/>
</dbReference>
<evidence type="ECO:0000313" key="11">
    <source>
        <dbReference type="Proteomes" id="UP000069443"/>
    </source>
</evidence>
<reference evidence="11" key="2">
    <citation type="submission" date="2016-02" db="EMBL/GenBank/DDBJ databases">
        <title>Draft genome sequence of five rapidly growing Mycobacterium species.</title>
        <authorList>
            <person name="Katahira K."/>
            <person name="Gotou Y."/>
            <person name="Iida K."/>
            <person name="Ogura Y."/>
            <person name="Hayashi T."/>
        </authorList>
    </citation>
    <scope>NUCLEOTIDE SEQUENCE [LARGE SCALE GENOMIC DNA]</scope>
    <source>
        <strain evidence="11">JCM15298</strain>
    </source>
</reference>
<organism evidence="10 11">
    <name type="scientific">Mycolicibacterium canariasense</name>
    <name type="common">Mycobacterium canariasense</name>
    <dbReference type="NCBI Taxonomy" id="228230"/>
    <lineage>
        <taxon>Bacteria</taxon>
        <taxon>Bacillati</taxon>
        <taxon>Actinomycetota</taxon>
        <taxon>Actinomycetes</taxon>
        <taxon>Mycobacteriales</taxon>
        <taxon>Mycobacteriaceae</taxon>
        <taxon>Mycolicibacterium</taxon>
    </lineage>
</organism>
<evidence type="ECO:0000256" key="1">
    <source>
        <dbReference type="ARBA" id="ARBA00010641"/>
    </source>
</evidence>
<dbReference type="PANTHER" id="PTHR43133">
    <property type="entry name" value="RNA POLYMERASE ECF-TYPE SIGMA FACTO"/>
    <property type="match status" value="1"/>
</dbReference>
<dbReference type="PROSITE" id="PS01063">
    <property type="entry name" value="SIGMA70_ECF"/>
    <property type="match status" value="1"/>
</dbReference>
<dbReference type="GO" id="GO:0006352">
    <property type="term" value="P:DNA-templated transcription initiation"/>
    <property type="evidence" value="ECO:0007669"/>
    <property type="project" value="InterPro"/>
</dbReference>
<keyword evidence="2 6" id="KW-0805">Transcription regulation</keyword>
<evidence type="ECO:0000256" key="6">
    <source>
        <dbReference type="RuleBase" id="RU000716"/>
    </source>
</evidence>
<dbReference type="InterPro" id="IPR007627">
    <property type="entry name" value="RNA_pol_sigma70_r2"/>
</dbReference>
<dbReference type="AlphaFoldDB" id="A0A100WDD1"/>
<dbReference type="RefSeq" id="WP_084395176.1">
    <property type="nucleotide sequence ID" value="NZ_BCSY01000046.1"/>
</dbReference>
<evidence type="ECO:0000256" key="2">
    <source>
        <dbReference type="ARBA" id="ARBA00023015"/>
    </source>
</evidence>
<gene>
    <name evidence="10" type="primary">rpoE</name>
    <name evidence="10" type="ORF">RMCC_2922</name>
</gene>
<dbReference type="InterPro" id="IPR000838">
    <property type="entry name" value="RNA_pol_sigma70_ECF_CS"/>
</dbReference>
<dbReference type="GO" id="GO:0016987">
    <property type="term" value="F:sigma factor activity"/>
    <property type="evidence" value="ECO:0007669"/>
    <property type="project" value="UniProtKB-KW"/>
</dbReference>
<evidence type="ECO:0000259" key="8">
    <source>
        <dbReference type="Pfam" id="PF04542"/>
    </source>
</evidence>
<evidence type="ECO:0000259" key="9">
    <source>
        <dbReference type="Pfam" id="PF08281"/>
    </source>
</evidence>
<dbReference type="Proteomes" id="UP000069443">
    <property type="component" value="Unassembled WGS sequence"/>
</dbReference>
<keyword evidence="4 6" id="KW-0238">DNA-binding</keyword>
<dbReference type="PANTHER" id="PTHR43133:SF59">
    <property type="entry name" value="ECF RNA POLYMERASE SIGMA FACTOR SIGR"/>
    <property type="match status" value="1"/>
</dbReference>
<comment type="caution">
    <text evidence="10">The sequence shown here is derived from an EMBL/GenBank/DDBJ whole genome shotgun (WGS) entry which is preliminary data.</text>
</comment>
<dbReference type="GO" id="GO:0006950">
    <property type="term" value="P:response to stress"/>
    <property type="evidence" value="ECO:0007669"/>
    <property type="project" value="UniProtKB-ARBA"/>
</dbReference>
<dbReference type="SUPFAM" id="SSF88946">
    <property type="entry name" value="Sigma2 domain of RNA polymerase sigma factors"/>
    <property type="match status" value="1"/>
</dbReference>
<feature type="region of interest" description="Disordered" evidence="7">
    <location>
        <begin position="25"/>
        <end position="51"/>
    </location>
</feature>
<keyword evidence="5 6" id="KW-0804">Transcription</keyword>
<dbReference type="Pfam" id="PF08281">
    <property type="entry name" value="Sigma70_r4_2"/>
    <property type="match status" value="1"/>
</dbReference>
<dbReference type="InterPro" id="IPR013249">
    <property type="entry name" value="RNA_pol_sigma70_r4_t2"/>
</dbReference>
<accession>A0A100WDD1</accession>
<dbReference type="Gene3D" id="1.10.1740.10">
    <property type="match status" value="1"/>
</dbReference>
<dbReference type="InterPro" id="IPR039425">
    <property type="entry name" value="RNA_pol_sigma-70-like"/>
</dbReference>
<feature type="domain" description="RNA polymerase sigma-70 region 2" evidence="8">
    <location>
        <begin position="68"/>
        <end position="130"/>
    </location>
</feature>
<evidence type="ECO:0000256" key="7">
    <source>
        <dbReference type="SAM" id="MobiDB-lite"/>
    </source>
</evidence>
<comment type="similarity">
    <text evidence="1 6">Belongs to the sigma-70 factor family. ECF subfamily.</text>
</comment>
<dbReference type="OrthoDB" id="5518337at2"/>
<proteinExistence type="inferred from homology"/>
<dbReference type="EMBL" id="BCSY01000046">
    <property type="protein sequence ID" value="GAS95956.1"/>
    <property type="molecule type" value="Genomic_DNA"/>
</dbReference>
<evidence type="ECO:0000256" key="5">
    <source>
        <dbReference type="ARBA" id="ARBA00023163"/>
    </source>
</evidence>
<evidence type="ECO:0000313" key="10">
    <source>
        <dbReference type="EMBL" id="GAS95956.1"/>
    </source>
</evidence>
<dbReference type="InterPro" id="IPR014284">
    <property type="entry name" value="RNA_pol_sigma-70_dom"/>
</dbReference>
<dbReference type="GO" id="GO:0003677">
    <property type="term" value="F:DNA binding"/>
    <property type="evidence" value="ECO:0007669"/>
    <property type="project" value="UniProtKB-KW"/>
</dbReference>
<dbReference type="NCBIfam" id="TIGR02937">
    <property type="entry name" value="sigma70-ECF"/>
    <property type="match status" value="1"/>
</dbReference>
<reference evidence="11" key="1">
    <citation type="journal article" date="2016" name="Genome Announc.">
        <title>Draft Genome Sequences of Five Rapidly Growing Mycobacterium Species, M. thermoresistibile, M. fortuitum subsp. acetamidolyticum, M. canariasense, M. brisbanense, and M. novocastrense.</title>
        <authorList>
            <person name="Katahira K."/>
            <person name="Ogura Y."/>
            <person name="Gotoh Y."/>
            <person name="Hayashi T."/>
        </authorList>
    </citation>
    <scope>NUCLEOTIDE SEQUENCE [LARGE SCALE GENOMIC DNA]</scope>
    <source>
        <strain evidence="11">JCM15298</strain>
    </source>
</reference>
<evidence type="ECO:0000256" key="3">
    <source>
        <dbReference type="ARBA" id="ARBA00023082"/>
    </source>
</evidence>
<dbReference type="CDD" id="cd06171">
    <property type="entry name" value="Sigma70_r4"/>
    <property type="match status" value="1"/>
</dbReference>
<sequence>MRETGQADQQLAASGDTAHLCPVELSHPRGVPRVPRAPRHRPGGAPSRYRDLDLDDERFTRETADIRDYLIRYAARLTHQRADAEDLVQETLLKAYLSFNSYREGTHLKSWLGRIMSNTWIDKHRSTQRRPAEQLSADVNDSWLAIGGSTVTNGSTESAEAVVLRLSPSDAERALHDLPEDLREIVYYACIAGYRNTEIADLLKMPVGTVGSRLHRGKALLRLSLTNPAAS</sequence>
<evidence type="ECO:0000256" key="4">
    <source>
        <dbReference type="ARBA" id="ARBA00023125"/>
    </source>
</evidence>
<name>A0A100WDD1_MYCCR</name>
<dbReference type="STRING" id="228230.RMCC_2922"/>
<keyword evidence="11" id="KW-1185">Reference proteome</keyword>
<dbReference type="InterPro" id="IPR013325">
    <property type="entry name" value="RNA_pol_sigma_r2"/>
</dbReference>
<dbReference type="Gene3D" id="1.10.10.10">
    <property type="entry name" value="Winged helix-like DNA-binding domain superfamily/Winged helix DNA-binding domain"/>
    <property type="match status" value="1"/>
</dbReference>
<feature type="domain" description="RNA polymerase sigma factor 70 region 4 type 2" evidence="9">
    <location>
        <begin position="172"/>
        <end position="221"/>
    </location>
</feature>
<protein>
    <recommendedName>
        <fullName evidence="6">RNA polymerase sigma factor</fullName>
    </recommendedName>
</protein>
<dbReference type="InterPro" id="IPR013324">
    <property type="entry name" value="RNA_pol_sigma_r3/r4-like"/>
</dbReference>
<dbReference type="InterPro" id="IPR036388">
    <property type="entry name" value="WH-like_DNA-bd_sf"/>
</dbReference>